<dbReference type="PANTHER" id="PTHR44757">
    <property type="entry name" value="DIGUANYLATE CYCLASE DGCP"/>
    <property type="match status" value="1"/>
</dbReference>
<dbReference type="InterPro" id="IPR029787">
    <property type="entry name" value="Nucleotide_cyclase"/>
</dbReference>
<dbReference type="InterPro" id="IPR000160">
    <property type="entry name" value="GGDEF_dom"/>
</dbReference>
<gene>
    <name evidence="4" type="ORF">CKY47_31060</name>
</gene>
<dbReference type="InterPro" id="IPR035965">
    <property type="entry name" value="PAS-like_dom_sf"/>
</dbReference>
<dbReference type="SUPFAM" id="SSF55073">
    <property type="entry name" value="Nucleotide cyclase"/>
    <property type="match status" value="1"/>
</dbReference>
<feature type="compositionally biased region" description="Basic and acidic residues" evidence="1">
    <location>
        <begin position="23"/>
        <end position="37"/>
    </location>
</feature>
<dbReference type="InterPro" id="IPR043128">
    <property type="entry name" value="Rev_trsase/Diguanyl_cyclase"/>
</dbReference>
<dbReference type="SMART" id="SM00267">
    <property type="entry name" value="GGDEF"/>
    <property type="match status" value="1"/>
</dbReference>
<dbReference type="PANTHER" id="PTHR44757:SF2">
    <property type="entry name" value="BIOFILM ARCHITECTURE MAINTENANCE PROTEIN MBAA"/>
    <property type="match status" value="1"/>
</dbReference>
<dbReference type="Gene3D" id="3.20.20.450">
    <property type="entry name" value="EAL domain"/>
    <property type="match status" value="1"/>
</dbReference>
<evidence type="ECO:0000259" key="3">
    <source>
        <dbReference type="PROSITE" id="PS50887"/>
    </source>
</evidence>
<dbReference type="SUPFAM" id="SSF55785">
    <property type="entry name" value="PYP-like sensor domain (PAS domain)"/>
    <property type="match status" value="1"/>
</dbReference>
<proteinExistence type="predicted"/>
<dbReference type="SUPFAM" id="SSF141868">
    <property type="entry name" value="EAL domain-like"/>
    <property type="match status" value="1"/>
</dbReference>
<dbReference type="CDD" id="cd01949">
    <property type="entry name" value="GGDEF"/>
    <property type="match status" value="1"/>
</dbReference>
<evidence type="ECO:0000256" key="1">
    <source>
        <dbReference type="SAM" id="MobiDB-lite"/>
    </source>
</evidence>
<feature type="compositionally biased region" description="Polar residues" evidence="1">
    <location>
        <begin position="39"/>
        <end position="54"/>
    </location>
</feature>
<dbReference type="PROSITE" id="PS50883">
    <property type="entry name" value="EAL"/>
    <property type="match status" value="1"/>
</dbReference>
<dbReference type="Pfam" id="PF13188">
    <property type="entry name" value="PAS_8"/>
    <property type="match status" value="1"/>
</dbReference>
<feature type="domain" description="GGDEF" evidence="3">
    <location>
        <begin position="380"/>
        <end position="510"/>
    </location>
</feature>
<keyword evidence="5" id="KW-1185">Reference proteome</keyword>
<accession>A0ABU0X8F6</accession>
<organism evidence="4 5">
    <name type="scientific">Saccharothrix yanglingensis</name>
    <dbReference type="NCBI Taxonomy" id="659496"/>
    <lineage>
        <taxon>Bacteria</taxon>
        <taxon>Bacillati</taxon>
        <taxon>Actinomycetota</taxon>
        <taxon>Actinomycetes</taxon>
        <taxon>Pseudonocardiales</taxon>
        <taxon>Pseudonocardiaceae</taxon>
        <taxon>Saccharothrix</taxon>
    </lineage>
</organism>
<protein>
    <recommendedName>
        <fullName evidence="6">EAL domain-containing protein</fullName>
    </recommendedName>
</protein>
<sequence>MCIFLVGSGCGGRRSTRLRRRSERGADRSGVRVDRGPRSITSSPGRDVTTSAHSAVTPVGGPPGVPHDRGLRRVRRLTTAFAWIGGVVFAVRLAQAGGVVGGAASVAVALVLGGWLLWPEVDGWGTAFAEAAIVVTGVLVLPDPQPVLGFLFGVTVRRALLDGAGRFPVKAACPVLGYVLGFGASVVLDDRHTPPPGPEVLAPVLMPLLGLLIGTAALRETARAAHLAEAARRYADDAHRTTEAVVRASPVGLALLDGDGRPELFNERVADLLGWASSGTVPCPHGTDITGCPAGCARAGEEPVELRVDRGGGATALTLHPTGVEDDSRPGRVVVAVVDVTARRALEDALRERSERDELTGLFGRRHFLDLVDRALAAGARVALLLIDLDRFKEVNDTAGHQAGDRRLVEAARLLRSTTGPEDVVARLGGDEFAVLTAVPGDGDGGVRPAERVLAALAGPGGRAIRASIGIAVPGRAGTGRTSEDLLRDADVAMYVAKREGGGRARSFERAMGEDVAARQRDQADLRAALTNEELVLHYQPIIDLAEARTTHAEALVRWRHPGRGLLGPDRFIGLAEETGLIVPLGAHVLRSACGQAVRWQRGGHPLGVAVNVSPWQLAGEAFPRQVDELLTTTGLEAGLLTVEVTESVWADEAAMRVLMDVRDLGVRIALDDFGTGYSSLNYLRRYPFDLVKIDKSFTDGLGEDDRTEGVVRCIIDLAAVLGARTVAEGVETPDQARWLRDAGCGYLQGYLFGRPDLPENWHPGLLTDPQRLPST</sequence>
<dbReference type="Proteomes" id="UP001225605">
    <property type="component" value="Unassembled WGS sequence"/>
</dbReference>
<dbReference type="PROSITE" id="PS50887">
    <property type="entry name" value="GGDEF"/>
    <property type="match status" value="1"/>
</dbReference>
<evidence type="ECO:0000313" key="5">
    <source>
        <dbReference type="Proteomes" id="UP001225605"/>
    </source>
</evidence>
<dbReference type="InterPro" id="IPR001633">
    <property type="entry name" value="EAL_dom"/>
</dbReference>
<dbReference type="EMBL" id="NSDM01000017">
    <property type="protein sequence ID" value="MDQ2588327.1"/>
    <property type="molecule type" value="Genomic_DNA"/>
</dbReference>
<comment type="caution">
    <text evidence="4">The sequence shown here is derived from an EMBL/GenBank/DDBJ whole genome shotgun (WGS) entry which is preliminary data.</text>
</comment>
<name>A0ABU0X8F6_9PSEU</name>
<feature type="domain" description="EAL" evidence="2">
    <location>
        <begin position="519"/>
        <end position="770"/>
    </location>
</feature>
<dbReference type="Pfam" id="PF00990">
    <property type="entry name" value="GGDEF"/>
    <property type="match status" value="1"/>
</dbReference>
<dbReference type="Pfam" id="PF00563">
    <property type="entry name" value="EAL"/>
    <property type="match status" value="1"/>
</dbReference>
<dbReference type="Gene3D" id="3.30.450.20">
    <property type="entry name" value="PAS domain"/>
    <property type="match status" value="1"/>
</dbReference>
<evidence type="ECO:0008006" key="6">
    <source>
        <dbReference type="Google" id="ProtNLM"/>
    </source>
</evidence>
<evidence type="ECO:0000259" key="2">
    <source>
        <dbReference type="PROSITE" id="PS50883"/>
    </source>
</evidence>
<dbReference type="Gene3D" id="3.30.70.270">
    <property type="match status" value="1"/>
</dbReference>
<evidence type="ECO:0000313" key="4">
    <source>
        <dbReference type="EMBL" id="MDQ2588327.1"/>
    </source>
</evidence>
<dbReference type="InterPro" id="IPR035919">
    <property type="entry name" value="EAL_sf"/>
</dbReference>
<dbReference type="SMART" id="SM00052">
    <property type="entry name" value="EAL"/>
    <property type="match status" value="1"/>
</dbReference>
<reference evidence="4 5" key="1">
    <citation type="submission" date="2017-06" db="EMBL/GenBank/DDBJ databases">
        <title>Cultured bacterium strain Saccharothrix yanglingensis Hhs.015.</title>
        <authorList>
            <person name="Xia Y."/>
        </authorList>
    </citation>
    <scope>NUCLEOTIDE SEQUENCE [LARGE SCALE GENOMIC DNA]</scope>
    <source>
        <strain evidence="4 5">Hhs.015</strain>
    </source>
</reference>
<dbReference type="InterPro" id="IPR000014">
    <property type="entry name" value="PAS"/>
</dbReference>
<dbReference type="NCBIfam" id="TIGR00254">
    <property type="entry name" value="GGDEF"/>
    <property type="match status" value="1"/>
</dbReference>
<dbReference type="InterPro" id="IPR052155">
    <property type="entry name" value="Biofilm_reg_signaling"/>
</dbReference>
<dbReference type="CDD" id="cd01948">
    <property type="entry name" value="EAL"/>
    <property type="match status" value="1"/>
</dbReference>
<feature type="region of interest" description="Disordered" evidence="1">
    <location>
        <begin position="11"/>
        <end position="69"/>
    </location>
</feature>